<dbReference type="SUPFAM" id="SSF53774">
    <property type="entry name" value="Glutaminase/Asparaginase"/>
    <property type="match status" value="1"/>
</dbReference>
<organism evidence="10 11">
    <name type="scientific">Sistotremastrum niveocremeum HHB9708</name>
    <dbReference type="NCBI Taxonomy" id="1314777"/>
    <lineage>
        <taxon>Eukaryota</taxon>
        <taxon>Fungi</taxon>
        <taxon>Dikarya</taxon>
        <taxon>Basidiomycota</taxon>
        <taxon>Agaricomycotina</taxon>
        <taxon>Agaricomycetes</taxon>
        <taxon>Sistotremastrales</taxon>
        <taxon>Sistotremastraceae</taxon>
        <taxon>Sertulicium</taxon>
        <taxon>Sertulicium niveocremeum</taxon>
    </lineage>
</organism>
<reference evidence="10 11" key="1">
    <citation type="journal article" date="2016" name="Mol. Biol. Evol.">
        <title>Comparative Genomics of Early-Diverging Mushroom-Forming Fungi Provides Insights into the Origins of Lignocellulose Decay Capabilities.</title>
        <authorList>
            <person name="Nagy L.G."/>
            <person name="Riley R."/>
            <person name="Tritt A."/>
            <person name="Adam C."/>
            <person name="Daum C."/>
            <person name="Floudas D."/>
            <person name="Sun H."/>
            <person name="Yadav J.S."/>
            <person name="Pangilinan J."/>
            <person name="Larsson K.H."/>
            <person name="Matsuura K."/>
            <person name="Barry K."/>
            <person name="Labutti K."/>
            <person name="Kuo R."/>
            <person name="Ohm R.A."/>
            <person name="Bhattacharya S.S."/>
            <person name="Shirouzu T."/>
            <person name="Yoshinaga Y."/>
            <person name="Martin F.M."/>
            <person name="Grigoriev I.V."/>
            <person name="Hibbett D.S."/>
        </authorList>
    </citation>
    <scope>NUCLEOTIDE SEQUENCE [LARGE SCALE GENOMIC DNA]</scope>
    <source>
        <strain evidence="10 11">HHB9708</strain>
    </source>
</reference>
<dbReference type="InterPro" id="IPR040919">
    <property type="entry name" value="Asparaginase_C"/>
</dbReference>
<evidence type="ECO:0000259" key="9">
    <source>
        <dbReference type="Pfam" id="PF17763"/>
    </source>
</evidence>
<evidence type="ECO:0000256" key="5">
    <source>
        <dbReference type="ARBA" id="ARBA00061199"/>
    </source>
</evidence>
<keyword evidence="4 6" id="KW-0040">ANK repeat</keyword>
<dbReference type="Proteomes" id="UP000076722">
    <property type="component" value="Unassembled WGS sequence"/>
</dbReference>
<dbReference type="Pfam" id="PF17763">
    <property type="entry name" value="Asparaginase_C"/>
    <property type="match status" value="1"/>
</dbReference>
<protein>
    <recommendedName>
        <fullName evidence="1">asparaginase</fullName>
        <ecNumber evidence="1">3.5.1.1</ecNumber>
    </recommendedName>
</protein>
<sequence>MAQRPQGVPTESNVLIIYTGGTIGMLNLIPGSSGLAPEPFFLTETLRSQTRFHDPLQDSLFSHSASAEGFRKWNASEKNSRATTPSIEPPTHSVLVRSTRPILSAANLTLKPESVAPRTDSSPEEIYSAHIPSLVTPQTIGPGGFSRRIRYAIFEWDTLIDSSSMGINDWVRIATEIDLNYSTFDAFVILQGTDTMCYTSSALSFLLEDLGKTVIITGAQIPLSQVRNDAFDNLLGALSIAGHYTIPECCLYFNHTLFRGNRVSKISSFDLDAFDSPNFAPLVNVGIEIVVNWNDILRQTGQRPFHVHKSMCSEVAILRLFPGITTSTIRAFLAPPIKGVVLETFGAGNAPQRADLMAALSEACARDVVIVAISQCAKGSVSDAYASGRELLATGVVPGGDMTPECALSKLAYLLSKPNLSVHEVRKLLQTSLRGELTKTSPNSDNTAPLNVDRIQEVLSQLVRLTSTGVSRNPPATVSAAALSSSTTSPSEILAAETALLTFLIHQAVCKDDIEGLNVSLDTFLELPHAPTGGLVDAVDPASGRSPLHVAALNGSSNCAQILLRNGALVHLRDNLDHTALYYATRQGHEEIVSLLVNSGAHLMGSDMAGASVHVQQASLHGPAESAHLWDLAGFRPNDLAQPRTSPTAPQK</sequence>
<dbReference type="InterPro" id="IPR037152">
    <property type="entry name" value="L-asparaginase_N_sf"/>
</dbReference>
<dbReference type="SMART" id="SM00248">
    <property type="entry name" value="ANK"/>
    <property type="match status" value="2"/>
</dbReference>
<dbReference type="GO" id="GO:0006528">
    <property type="term" value="P:asparagine metabolic process"/>
    <property type="evidence" value="ECO:0007669"/>
    <property type="project" value="UniProtKB-ARBA"/>
</dbReference>
<dbReference type="STRING" id="1314777.A0A164P508"/>
<dbReference type="Gene3D" id="1.25.40.20">
    <property type="entry name" value="Ankyrin repeat-containing domain"/>
    <property type="match status" value="1"/>
</dbReference>
<accession>A0A164P508</accession>
<feature type="repeat" description="ANK" evidence="6">
    <location>
        <begin position="543"/>
        <end position="575"/>
    </location>
</feature>
<dbReference type="InterPro" id="IPR036770">
    <property type="entry name" value="Ankyrin_rpt-contain_sf"/>
</dbReference>
<dbReference type="InterPro" id="IPR036152">
    <property type="entry name" value="Asp/glu_Ase-like_sf"/>
</dbReference>
<dbReference type="InterPro" id="IPR020827">
    <property type="entry name" value="Asparaginase/glutaminase_AS1"/>
</dbReference>
<feature type="active site" evidence="7">
    <location>
        <position position="22"/>
    </location>
</feature>
<name>A0A164P508_9AGAM</name>
<dbReference type="OrthoDB" id="542841at2759"/>
<dbReference type="PROSITE" id="PS50297">
    <property type="entry name" value="ANK_REP_REGION"/>
    <property type="match status" value="2"/>
</dbReference>
<dbReference type="InterPro" id="IPR027474">
    <property type="entry name" value="L-asparaginase_N"/>
</dbReference>
<dbReference type="EMBL" id="KV419437">
    <property type="protein sequence ID" value="KZS88370.1"/>
    <property type="molecule type" value="Genomic_DNA"/>
</dbReference>
<keyword evidence="11" id="KW-1185">Reference proteome</keyword>
<evidence type="ECO:0000259" key="8">
    <source>
        <dbReference type="Pfam" id="PF00710"/>
    </source>
</evidence>
<evidence type="ECO:0000256" key="4">
    <source>
        <dbReference type="ARBA" id="ARBA00023043"/>
    </source>
</evidence>
<dbReference type="Gene3D" id="3.40.50.1170">
    <property type="entry name" value="L-asparaginase, N-terminal domain"/>
    <property type="match status" value="1"/>
</dbReference>
<dbReference type="PROSITE" id="PS00144">
    <property type="entry name" value="ASN_GLN_ASE_1"/>
    <property type="match status" value="1"/>
</dbReference>
<dbReference type="InterPro" id="IPR002110">
    <property type="entry name" value="Ankyrin_rpt"/>
</dbReference>
<dbReference type="GO" id="GO:0004067">
    <property type="term" value="F:asparaginase activity"/>
    <property type="evidence" value="ECO:0007669"/>
    <property type="project" value="UniProtKB-UniRule"/>
</dbReference>
<dbReference type="InterPro" id="IPR006034">
    <property type="entry name" value="Asparaginase/glutaminase-like"/>
</dbReference>
<evidence type="ECO:0000256" key="1">
    <source>
        <dbReference type="ARBA" id="ARBA00012920"/>
    </source>
</evidence>
<dbReference type="Pfam" id="PF12796">
    <property type="entry name" value="Ank_2"/>
    <property type="match status" value="1"/>
</dbReference>
<dbReference type="FunFam" id="3.40.50.40:FF:000001">
    <property type="entry name" value="L-asparaginase 1"/>
    <property type="match status" value="1"/>
</dbReference>
<evidence type="ECO:0000256" key="2">
    <source>
        <dbReference type="ARBA" id="ARBA00022737"/>
    </source>
</evidence>
<evidence type="ECO:0000313" key="11">
    <source>
        <dbReference type="Proteomes" id="UP000076722"/>
    </source>
</evidence>
<dbReference type="PIRSF" id="PIRSF500176">
    <property type="entry name" value="L_ASNase"/>
    <property type="match status" value="1"/>
</dbReference>
<dbReference type="PROSITE" id="PS51732">
    <property type="entry name" value="ASN_GLN_ASE_3"/>
    <property type="match status" value="1"/>
</dbReference>
<dbReference type="SFLD" id="SFLDS00057">
    <property type="entry name" value="Glutaminase/Asparaginase"/>
    <property type="match status" value="1"/>
</dbReference>
<feature type="domain" description="Asparaginase/glutaminase C-terminal" evidence="9">
    <location>
        <begin position="315"/>
        <end position="428"/>
    </location>
</feature>
<dbReference type="FunFam" id="3.40.50.1170:FF:000003">
    <property type="entry name" value="60 kDa lysophospholipase"/>
    <property type="match status" value="1"/>
</dbReference>
<comment type="similarity">
    <text evidence="5">In the N-terminal section; belongs to the asparaginase 1 family.</text>
</comment>
<dbReference type="PANTHER" id="PTHR11707">
    <property type="entry name" value="L-ASPARAGINASE"/>
    <property type="match status" value="1"/>
</dbReference>
<dbReference type="CDD" id="cd08963">
    <property type="entry name" value="L-asparaginase_I"/>
    <property type="match status" value="1"/>
</dbReference>
<keyword evidence="2" id="KW-0677">Repeat</keyword>
<dbReference type="SUPFAM" id="SSF48403">
    <property type="entry name" value="Ankyrin repeat"/>
    <property type="match status" value="1"/>
</dbReference>
<evidence type="ECO:0000256" key="6">
    <source>
        <dbReference type="PROSITE-ProRule" id="PRU00023"/>
    </source>
</evidence>
<dbReference type="InterPro" id="IPR041725">
    <property type="entry name" value="L-asparaginase_I"/>
</dbReference>
<keyword evidence="3" id="KW-0378">Hydrolase</keyword>
<evidence type="ECO:0000256" key="7">
    <source>
        <dbReference type="PROSITE-ProRule" id="PRU10099"/>
    </source>
</evidence>
<dbReference type="PROSITE" id="PS50088">
    <property type="entry name" value="ANK_REPEAT"/>
    <property type="match status" value="2"/>
</dbReference>
<evidence type="ECO:0000313" key="10">
    <source>
        <dbReference type="EMBL" id="KZS88370.1"/>
    </source>
</evidence>
<dbReference type="InterPro" id="IPR027473">
    <property type="entry name" value="L-asparaginase_C"/>
</dbReference>
<dbReference type="SMART" id="SM00870">
    <property type="entry name" value="Asparaginase"/>
    <property type="match status" value="1"/>
</dbReference>
<feature type="domain" description="L-asparaginase N-terminal" evidence="8">
    <location>
        <begin position="155"/>
        <end position="295"/>
    </location>
</feature>
<dbReference type="Gene3D" id="3.40.50.40">
    <property type="match status" value="1"/>
</dbReference>
<evidence type="ECO:0000256" key="3">
    <source>
        <dbReference type="ARBA" id="ARBA00022801"/>
    </source>
</evidence>
<proteinExistence type="inferred from homology"/>
<dbReference type="PIRSF" id="PIRSF001220">
    <property type="entry name" value="L-ASNase_gatD"/>
    <property type="match status" value="1"/>
</dbReference>
<dbReference type="PRINTS" id="PR00139">
    <property type="entry name" value="ASNGLNASE"/>
</dbReference>
<dbReference type="Pfam" id="PF00710">
    <property type="entry name" value="Asparaginase"/>
    <property type="match status" value="1"/>
</dbReference>
<gene>
    <name evidence="10" type="ORF">SISNIDRAFT_490169</name>
</gene>
<dbReference type="PANTHER" id="PTHR11707:SF28">
    <property type="entry name" value="60 KDA LYSOPHOSPHOLIPASE"/>
    <property type="match status" value="1"/>
</dbReference>
<feature type="repeat" description="ANK" evidence="6">
    <location>
        <begin position="576"/>
        <end position="608"/>
    </location>
</feature>
<dbReference type="AlphaFoldDB" id="A0A164P508"/>
<dbReference type="EC" id="3.5.1.1" evidence="1"/>